<evidence type="ECO:0000313" key="2">
    <source>
        <dbReference type="Proteomes" id="UP000412311"/>
    </source>
</evidence>
<dbReference type="EMBL" id="CABVJG010000007">
    <property type="protein sequence ID" value="VVQ03533.1"/>
    <property type="molecule type" value="Genomic_DNA"/>
</dbReference>
<proteinExistence type="predicted"/>
<dbReference type="Proteomes" id="UP000412311">
    <property type="component" value="Unassembled WGS sequence"/>
</dbReference>
<protein>
    <submittedName>
        <fullName evidence="1">Uncharacterized protein</fullName>
    </submittedName>
</protein>
<organism evidence="1 2">
    <name type="scientific">Pseudomonas fluorescens</name>
    <dbReference type="NCBI Taxonomy" id="294"/>
    <lineage>
        <taxon>Bacteria</taxon>
        <taxon>Pseudomonadati</taxon>
        <taxon>Pseudomonadota</taxon>
        <taxon>Gammaproteobacteria</taxon>
        <taxon>Pseudomonadales</taxon>
        <taxon>Pseudomonadaceae</taxon>
        <taxon>Pseudomonas</taxon>
    </lineage>
</organism>
<reference evidence="1 2" key="1">
    <citation type="submission" date="2019-09" db="EMBL/GenBank/DDBJ databases">
        <authorList>
            <person name="Chandra G."/>
            <person name="Truman W A."/>
        </authorList>
    </citation>
    <scope>NUCLEOTIDE SEQUENCE [LARGE SCALE GENOMIC DNA]</scope>
    <source>
        <strain evidence="1">PS925</strain>
    </source>
</reference>
<dbReference type="AlphaFoldDB" id="A0A5E7TWS0"/>
<accession>A0A5E7TWS0</accession>
<dbReference type="RefSeq" id="WP_150793783.1">
    <property type="nucleotide sequence ID" value="NZ_CABVJG010000007.1"/>
</dbReference>
<name>A0A5E7TWS0_PSEFL</name>
<gene>
    <name evidence="1" type="ORF">PS925_02546</name>
</gene>
<evidence type="ECO:0000313" key="1">
    <source>
        <dbReference type="EMBL" id="VVQ03533.1"/>
    </source>
</evidence>
<sequence length="253" mass="28402">MQGYALFKRHILEIQKAADIVIEKGQQTKAVWPELIMNDAGEEGSKLRFSEPAIIWNAPLRGSSKSASKRAIVMDGSFYFKDETFDKGGASLEVYSVTNAAGQCTLKLLEAMHFDIEPNADQSPFHPMFHVQFGKNNHLDLGALEGKIVRLAKVQPGRIVIDRNINMPTRDVRIPTPQMDYLSMLVMVVADYFCGSDSSNEVTLGFKKLLQTVKNPKNVARIGRQSRRLEERWAPHEGSTPFSAAHWYQESCS</sequence>